<evidence type="ECO:0000313" key="2">
    <source>
        <dbReference type="Proteomes" id="UP001055879"/>
    </source>
</evidence>
<dbReference type="EMBL" id="CM042051">
    <property type="protein sequence ID" value="KAI3728145.1"/>
    <property type="molecule type" value="Genomic_DNA"/>
</dbReference>
<organism evidence="1 2">
    <name type="scientific">Arctium lappa</name>
    <name type="common">Greater burdock</name>
    <name type="synonym">Lappa major</name>
    <dbReference type="NCBI Taxonomy" id="4217"/>
    <lineage>
        <taxon>Eukaryota</taxon>
        <taxon>Viridiplantae</taxon>
        <taxon>Streptophyta</taxon>
        <taxon>Embryophyta</taxon>
        <taxon>Tracheophyta</taxon>
        <taxon>Spermatophyta</taxon>
        <taxon>Magnoliopsida</taxon>
        <taxon>eudicotyledons</taxon>
        <taxon>Gunneridae</taxon>
        <taxon>Pentapetalae</taxon>
        <taxon>asterids</taxon>
        <taxon>campanulids</taxon>
        <taxon>Asterales</taxon>
        <taxon>Asteraceae</taxon>
        <taxon>Carduoideae</taxon>
        <taxon>Cardueae</taxon>
        <taxon>Arctiinae</taxon>
        <taxon>Arctium</taxon>
    </lineage>
</organism>
<gene>
    <name evidence="1" type="ORF">L6452_16775</name>
</gene>
<proteinExistence type="predicted"/>
<comment type="caution">
    <text evidence="1">The sequence shown here is derived from an EMBL/GenBank/DDBJ whole genome shotgun (WGS) entry which is preliminary data.</text>
</comment>
<reference evidence="2" key="1">
    <citation type="journal article" date="2022" name="Mol. Ecol. Resour.">
        <title>The genomes of chicory, endive, great burdock and yacon provide insights into Asteraceae palaeo-polyploidization history and plant inulin production.</title>
        <authorList>
            <person name="Fan W."/>
            <person name="Wang S."/>
            <person name="Wang H."/>
            <person name="Wang A."/>
            <person name="Jiang F."/>
            <person name="Liu H."/>
            <person name="Zhao H."/>
            <person name="Xu D."/>
            <person name="Zhang Y."/>
        </authorList>
    </citation>
    <scope>NUCLEOTIDE SEQUENCE [LARGE SCALE GENOMIC DNA]</scope>
    <source>
        <strain evidence="2">cv. Niubang</strain>
    </source>
</reference>
<sequence length="226" mass="25095">MISSVSREEIGGSLFSTGFLALIVRYFLSFLMATASINRSMPTLSRMVNKYVSYGSLSKSTVCLRGWSSLLALAIPTRVSVYLEWWWDELMIMLCRLLSNPRATVASMGILIQTTSLVYVFPSALSLGVSTRVGNELGANRTTDARVSMIVSFICATEMGLMAMVFTTLMRHRWGRFFTTNVEIIELTDGVRRENGVHRTLGEVACSSGNAIFKISTTSSFFIFNQ</sequence>
<keyword evidence="2" id="KW-1185">Reference proteome</keyword>
<name>A0ACB9C1Q8_ARCLA</name>
<dbReference type="Proteomes" id="UP001055879">
    <property type="component" value="Linkage Group LG05"/>
</dbReference>
<evidence type="ECO:0000313" key="1">
    <source>
        <dbReference type="EMBL" id="KAI3728145.1"/>
    </source>
</evidence>
<protein>
    <submittedName>
        <fullName evidence="1">Uncharacterized protein</fullName>
    </submittedName>
</protein>
<reference evidence="1 2" key="2">
    <citation type="journal article" date="2022" name="Mol. Ecol. Resour.">
        <title>The genomes of chicory, endive, great burdock and yacon provide insights into Asteraceae paleo-polyploidization history and plant inulin production.</title>
        <authorList>
            <person name="Fan W."/>
            <person name="Wang S."/>
            <person name="Wang H."/>
            <person name="Wang A."/>
            <person name="Jiang F."/>
            <person name="Liu H."/>
            <person name="Zhao H."/>
            <person name="Xu D."/>
            <person name="Zhang Y."/>
        </authorList>
    </citation>
    <scope>NUCLEOTIDE SEQUENCE [LARGE SCALE GENOMIC DNA]</scope>
    <source>
        <strain evidence="2">cv. Niubang</strain>
    </source>
</reference>
<accession>A0ACB9C1Q8</accession>